<keyword evidence="3" id="KW-0862">Zinc</keyword>
<dbReference type="InterPro" id="IPR036864">
    <property type="entry name" value="Zn2-C6_fun-type_DNA-bd_sf"/>
</dbReference>
<accession>A0A8K0WUS1</accession>
<dbReference type="PANTHER" id="PTHR47540:SF1">
    <property type="entry name" value="ACTIVATOR OF STRESS GENES 1-RELATED"/>
    <property type="match status" value="1"/>
</dbReference>
<dbReference type="AlphaFoldDB" id="A0A8K0WUS1"/>
<keyword evidence="6" id="KW-0804">Transcription</keyword>
<dbReference type="Proteomes" id="UP000813444">
    <property type="component" value="Unassembled WGS sequence"/>
</dbReference>
<feature type="compositionally biased region" description="Low complexity" evidence="8">
    <location>
        <begin position="1"/>
        <end position="17"/>
    </location>
</feature>
<dbReference type="PANTHER" id="PTHR47540">
    <property type="entry name" value="THIAMINE REPRESSIBLE GENES REGULATORY PROTEIN THI5"/>
    <property type="match status" value="1"/>
</dbReference>
<dbReference type="Pfam" id="PF00172">
    <property type="entry name" value="Zn_clus"/>
    <property type="match status" value="1"/>
</dbReference>
<feature type="region of interest" description="Disordered" evidence="8">
    <location>
        <begin position="154"/>
        <end position="189"/>
    </location>
</feature>
<protein>
    <submittedName>
        <fullName evidence="11">Fungal-specific transcription factor domain-containing protein</fullName>
    </submittedName>
</protein>
<dbReference type="Pfam" id="PF04082">
    <property type="entry name" value="Fungal_trans"/>
    <property type="match status" value="1"/>
</dbReference>
<dbReference type="InterPro" id="IPR007219">
    <property type="entry name" value="XnlR_reg_dom"/>
</dbReference>
<evidence type="ECO:0000256" key="7">
    <source>
        <dbReference type="ARBA" id="ARBA00023242"/>
    </source>
</evidence>
<dbReference type="EMBL" id="JAGPNK010000004">
    <property type="protein sequence ID" value="KAH7322835.1"/>
    <property type="molecule type" value="Genomic_DNA"/>
</dbReference>
<evidence type="ECO:0000256" key="3">
    <source>
        <dbReference type="ARBA" id="ARBA00022833"/>
    </source>
</evidence>
<feature type="compositionally biased region" description="Basic and acidic residues" evidence="8">
    <location>
        <begin position="44"/>
        <end position="64"/>
    </location>
</feature>
<evidence type="ECO:0000259" key="10">
    <source>
        <dbReference type="PROSITE" id="PS50048"/>
    </source>
</evidence>
<dbReference type="CDD" id="cd12148">
    <property type="entry name" value="fungal_TF_MHR"/>
    <property type="match status" value="1"/>
</dbReference>
<dbReference type="GO" id="GO:0000981">
    <property type="term" value="F:DNA-binding transcription factor activity, RNA polymerase II-specific"/>
    <property type="evidence" value="ECO:0007669"/>
    <property type="project" value="InterPro"/>
</dbReference>
<feature type="region of interest" description="Disordered" evidence="8">
    <location>
        <begin position="697"/>
        <end position="718"/>
    </location>
</feature>
<comment type="caution">
    <text evidence="11">The sequence shown here is derived from an EMBL/GenBank/DDBJ whole genome shotgun (WGS) entry which is preliminary data.</text>
</comment>
<feature type="compositionally biased region" description="Basic and acidic residues" evidence="8">
    <location>
        <begin position="168"/>
        <end position="181"/>
    </location>
</feature>
<evidence type="ECO:0000313" key="12">
    <source>
        <dbReference type="Proteomes" id="UP000813444"/>
    </source>
</evidence>
<dbReference type="InterPro" id="IPR001138">
    <property type="entry name" value="Zn2Cys6_DnaBD"/>
</dbReference>
<organism evidence="11 12">
    <name type="scientific">Stachybotrys elegans</name>
    <dbReference type="NCBI Taxonomy" id="80388"/>
    <lineage>
        <taxon>Eukaryota</taxon>
        <taxon>Fungi</taxon>
        <taxon>Dikarya</taxon>
        <taxon>Ascomycota</taxon>
        <taxon>Pezizomycotina</taxon>
        <taxon>Sordariomycetes</taxon>
        <taxon>Hypocreomycetidae</taxon>
        <taxon>Hypocreales</taxon>
        <taxon>Stachybotryaceae</taxon>
        <taxon>Stachybotrys</taxon>
    </lineage>
</organism>
<evidence type="ECO:0000256" key="4">
    <source>
        <dbReference type="ARBA" id="ARBA00023015"/>
    </source>
</evidence>
<proteinExistence type="predicted"/>
<evidence type="ECO:0000256" key="5">
    <source>
        <dbReference type="ARBA" id="ARBA00023125"/>
    </source>
</evidence>
<reference evidence="11" key="1">
    <citation type="journal article" date="2021" name="Nat. Commun.">
        <title>Genetic determinants of endophytism in the Arabidopsis root mycobiome.</title>
        <authorList>
            <person name="Mesny F."/>
            <person name="Miyauchi S."/>
            <person name="Thiergart T."/>
            <person name="Pickel B."/>
            <person name="Atanasova L."/>
            <person name="Karlsson M."/>
            <person name="Huettel B."/>
            <person name="Barry K.W."/>
            <person name="Haridas S."/>
            <person name="Chen C."/>
            <person name="Bauer D."/>
            <person name="Andreopoulos W."/>
            <person name="Pangilinan J."/>
            <person name="LaButti K."/>
            <person name="Riley R."/>
            <person name="Lipzen A."/>
            <person name="Clum A."/>
            <person name="Drula E."/>
            <person name="Henrissat B."/>
            <person name="Kohler A."/>
            <person name="Grigoriev I.V."/>
            <person name="Martin F.M."/>
            <person name="Hacquard S."/>
        </authorList>
    </citation>
    <scope>NUCLEOTIDE SEQUENCE</scope>
    <source>
        <strain evidence="11">MPI-CAGE-CH-0235</strain>
    </source>
</reference>
<comment type="subcellular location">
    <subcellularLocation>
        <location evidence="1">Nucleus</location>
    </subcellularLocation>
</comment>
<dbReference type="OrthoDB" id="422427at2759"/>
<dbReference type="InterPro" id="IPR051711">
    <property type="entry name" value="Stress_Response_Reg"/>
</dbReference>
<dbReference type="GO" id="GO:0008270">
    <property type="term" value="F:zinc ion binding"/>
    <property type="evidence" value="ECO:0007669"/>
    <property type="project" value="InterPro"/>
</dbReference>
<evidence type="ECO:0000256" key="9">
    <source>
        <dbReference type="SAM" id="Phobius"/>
    </source>
</evidence>
<keyword evidence="9" id="KW-0812">Transmembrane</keyword>
<dbReference type="GO" id="GO:0045944">
    <property type="term" value="P:positive regulation of transcription by RNA polymerase II"/>
    <property type="evidence" value="ECO:0007669"/>
    <property type="project" value="TreeGrafter"/>
</dbReference>
<evidence type="ECO:0000256" key="2">
    <source>
        <dbReference type="ARBA" id="ARBA00022723"/>
    </source>
</evidence>
<sequence>MSQSRDSVSSQSASASRHGSQTRSPGAVVPSVSEVPATTWSDPDPARPRQESHGPDNLSKPREKLPKRRRISRACDDCRRKKIKCDGKQPCSSCAEFNSECTYQIPSRRNKHQPLGPPTPLPRDPRTLEAKLQAAEAIISRYLPHIDLRSLDAQVNSSQISSPQSSSRYEDTRDDTFRSEQESPAEFSSEAQRFIPLIENQDQLRFTESGDFDFHGLSSGVVFLSHFTQHFPELLRYDSRIPFLPQAPRLYVPPVLPGLAASSKYNYAKLPPRELARMLCDYSFNHASCMLRIVHIPSFYRRFDAVYDAQESARDEGDVRYLGLLYSILALGSMYDVDENDPSNPDHYNEAINRGHKFYQGARLYLQDLTECSDVTSLQAILFIIQFLQAVGNVNHCYTLIGVALRSAMRMGLHRHLPNLHTNPIEMEVRKRVFHTIRQMDIYLSTTLGLPVVLHTRDIDQPLPVAVDDEYITEHAIHHPPVGTPSMIEAFNAHDKLMEILASIVECVYSPQPASRNATHGTYLISVSQLKQVEGRLQEWNRELPSSLRPGQDHNVQLLRAQILLRFAYAHVQMMLYRPFMQLFRRSASSDDTRHESYAATGLMVCRNIIHIGVEIRKQPVLIGSYWFILYTQFLAVLCLVFYVFRNPEGPESSAILSDAVLGKESIAGLTQRSLAADRLATVLNSVFEQLPQRLSSRIPDQGSGAPNLPVGHGGEDNMSSSHTLNTANMVSPFPDQHGQWNLAATGMNSSDMPHAGMSNSMFMPGGPIAYTYATGAVSDDIAIHPGSDTMQLVVPDFFGDISGARAFSEWSIFHVPIWALDKPIETCQGLGCMSVSRHDLVYPHMTTLF</sequence>
<dbReference type="SUPFAM" id="SSF57701">
    <property type="entry name" value="Zn2/Cys6 DNA-binding domain"/>
    <property type="match status" value="1"/>
</dbReference>
<dbReference type="GO" id="GO:0043565">
    <property type="term" value="F:sequence-specific DNA binding"/>
    <property type="evidence" value="ECO:0007669"/>
    <property type="project" value="TreeGrafter"/>
</dbReference>
<evidence type="ECO:0000256" key="8">
    <source>
        <dbReference type="SAM" id="MobiDB-lite"/>
    </source>
</evidence>
<evidence type="ECO:0000256" key="1">
    <source>
        <dbReference type="ARBA" id="ARBA00004123"/>
    </source>
</evidence>
<keyword evidence="9" id="KW-0472">Membrane</keyword>
<dbReference type="GO" id="GO:0005634">
    <property type="term" value="C:nucleus"/>
    <property type="evidence" value="ECO:0007669"/>
    <property type="project" value="UniProtKB-SubCell"/>
</dbReference>
<keyword evidence="5" id="KW-0238">DNA-binding</keyword>
<name>A0A8K0WUS1_9HYPO</name>
<dbReference type="PROSITE" id="PS00463">
    <property type="entry name" value="ZN2_CY6_FUNGAL_1"/>
    <property type="match status" value="1"/>
</dbReference>
<gene>
    <name evidence="11" type="ORF">B0I35DRAFT_426572</name>
</gene>
<evidence type="ECO:0000256" key="6">
    <source>
        <dbReference type="ARBA" id="ARBA00023163"/>
    </source>
</evidence>
<dbReference type="PROSITE" id="PS50048">
    <property type="entry name" value="ZN2_CY6_FUNGAL_2"/>
    <property type="match status" value="1"/>
</dbReference>
<dbReference type="CDD" id="cd00067">
    <property type="entry name" value="GAL4"/>
    <property type="match status" value="1"/>
</dbReference>
<dbReference type="SMART" id="SM00906">
    <property type="entry name" value="Fungal_trans"/>
    <property type="match status" value="1"/>
</dbReference>
<evidence type="ECO:0000313" key="11">
    <source>
        <dbReference type="EMBL" id="KAH7322835.1"/>
    </source>
</evidence>
<feature type="transmembrane region" description="Helical" evidence="9">
    <location>
        <begin position="626"/>
        <end position="645"/>
    </location>
</feature>
<feature type="domain" description="Zn(2)-C6 fungal-type" evidence="10">
    <location>
        <begin position="74"/>
        <end position="103"/>
    </location>
</feature>
<keyword evidence="9" id="KW-1133">Transmembrane helix</keyword>
<keyword evidence="4" id="KW-0805">Transcription regulation</keyword>
<keyword evidence="7" id="KW-0539">Nucleus</keyword>
<feature type="region of interest" description="Disordered" evidence="8">
    <location>
        <begin position="1"/>
        <end position="73"/>
    </location>
</feature>
<dbReference type="SMART" id="SM00066">
    <property type="entry name" value="GAL4"/>
    <property type="match status" value="1"/>
</dbReference>
<dbReference type="GO" id="GO:0006351">
    <property type="term" value="P:DNA-templated transcription"/>
    <property type="evidence" value="ECO:0007669"/>
    <property type="project" value="InterPro"/>
</dbReference>
<keyword evidence="2" id="KW-0479">Metal-binding</keyword>
<feature type="compositionally biased region" description="Low complexity" evidence="8">
    <location>
        <begin position="157"/>
        <end position="167"/>
    </location>
</feature>
<dbReference type="Gene3D" id="4.10.240.10">
    <property type="entry name" value="Zn(2)-C6 fungal-type DNA-binding domain"/>
    <property type="match status" value="1"/>
</dbReference>
<keyword evidence="12" id="KW-1185">Reference proteome</keyword>